<dbReference type="Pfam" id="PF02653">
    <property type="entry name" value="BPD_transp_2"/>
    <property type="match status" value="1"/>
</dbReference>
<comment type="subcellular location">
    <subcellularLocation>
        <location evidence="1">Cell membrane</location>
        <topology evidence="1">Multi-pass membrane protein</topology>
    </subcellularLocation>
</comment>
<dbReference type="OrthoDB" id="9778389at2"/>
<dbReference type="EMBL" id="JQCL01000098">
    <property type="protein sequence ID" value="KRO07813.1"/>
    <property type="molecule type" value="Genomic_DNA"/>
</dbReference>
<dbReference type="STRING" id="942150.IV64_GL001267"/>
<feature type="transmembrane region" description="Helical" evidence="6">
    <location>
        <begin position="178"/>
        <end position="198"/>
    </location>
</feature>
<dbReference type="PANTHER" id="PTHR32196:SF69">
    <property type="entry name" value="BRANCHED-CHAIN AMINO ACID TRANSPORT SYSTEM, PERMEASE PROTEIN"/>
    <property type="match status" value="1"/>
</dbReference>
<feature type="transmembrane region" description="Helical" evidence="6">
    <location>
        <begin position="204"/>
        <end position="225"/>
    </location>
</feature>
<evidence type="ECO:0000256" key="2">
    <source>
        <dbReference type="ARBA" id="ARBA00022475"/>
    </source>
</evidence>
<feature type="transmembrane region" description="Helical" evidence="6">
    <location>
        <begin position="237"/>
        <end position="257"/>
    </location>
</feature>
<name>A0A0R2M1G9_9LACO</name>
<sequence length="333" mass="35914">MLITSIGQGLLWAPLVIGVFLTFRILDIPDLTTEGSFPLGAAITISTMLNGQSALTASLLGFLGGCAAGWVTGMLDTKLKMPSLLAGILTMTGLYSINMHIMGRANVPLLDQKVLTNYLPAGWSLDVQTILIGGIITTLVVLSLVWLFQTRLGLSLMATGNNAAMSAANGIYTDRMVIIGYMLSNGLIALSGGLIAQSNGYADIGMGIGTIVIGLASVLVGEIFLHGRKIWIRLTGMVVGAIIYRYLLTLAMGMGFPVNDLKILSAVILVIVICLPMLQTKYQTKRQLNRYLKQIGVEQNVTNRHPERTTTTESLLPGNQQRTARFEERELDD</sequence>
<keyword evidence="5 6" id="KW-0472">Membrane</keyword>
<evidence type="ECO:0000313" key="7">
    <source>
        <dbReference type="EMBL" id="KRO07813.1"/>
    </source>
</evidence>
<evidence type="ECO:0000256" key="3">
    <source>
        <dbReference type="ARBA" id="ARBA00022692"/>
    </source>
</evidence>
<accession>A0A0R2M1G9</accession>
<dbReference type="RefSeq" id="WP_057707555.1">
    <property type="nucleotide sequence ID" value="NZ_JQCL01000098.1"/>
</dbReference>
<keyword evidence="2" id="KW-1003">Cell membrane</keyword>
<feature type="transmembrane region" description="Helical" evidence="6">
    <location>
        <begin position="127"/>
        <end position="148"/>
    </location>
</feature>
<organism evidence="7 8">
    <name type="scientific">Lactiplantibacillus xiangfangensis</name>
    <dbReference type="NCBI Taxonomy" id="942150"/>
    <lineage>
        <taxon>Bacteria</taxon>
        <taxon>Bacillati</taxon>
        <taxon>Bacillota</taxon>
        <taxon>Bacilli</taxon>
        <taxon>Lactobacillales</taxon>
        <taxon>Lactobacillaceae</taxon>
        <taxon>Lactiplantibacillus</taxon>
    </lineage>
</organism>
<dbReference type="AlphaFoldDB" id="A0A0R2M1G9"/>
<evidence type="ECO:0000256" key="6">
    <source>
        <dbReference type="SAM" id="Phobius"/>
    </source>
</evidence>
<proteinExistence type="predicted"/>
<dbReference type="PATRIC" id="fig|942150.3.peg.1304"/>
<comment type="caution">
    <text evidence="7">The sequence shown here is derived from an EMBL/GenBank/DDBJ whole genome shotgun (WGS) entry which is preliminary data.</text>
</comment>
<dbReference type="CDD" id="cd06574">
    <property type="entry name" value="TM_PBP1_branched-chain-AA_like"/>
    <property type="match status" value="1"/>
</dbReference>
<protein>
    <submittedName>
        <fullName evidence="7">Abc superfamily atp binding cassette transporter, membrane protein</fullName>
    </submittedName>
</protein>
<reference evidence="7 8" key="1">
    <citation type="journal article" date="2015" name="Genome Announc.">
        <title>Expanding the biotechnology potential of lactobacilli through comparative genomics of 213 strains and associated genera.</title>
        <authorList>
            <person name="Sun Z."/>
            <person name="Harris H.M."/>
            <person name="McCann A."/>
            <person name="Guo C."/>
            <person name="Argimon S."/>
            <person name="Zhang W."/>
            <person name="Yang X."/>
            <person name="Jeffery I.B."/>
            <person name="Cooney J.C."/>
            <person name="Kagawa T.F."/>
            <person name="Liu W."/>
            <person name="Song Y."/>
            <person name="Salvetti E."/>
            <person name="Wrobel A."/>
            <person name="Rasinkangas P."/>
            <person name="Parkhill J."/>
            <person name="Rea M.C."/>
            <person name="O'Sullivan O."/>
            <person name="Ritari J."/>
            <person name="Douillard F.P."/>
            <person name="Paul Ross R."/>
            <person name="Yang R."/>
            <person name="Briner A.E."/>
            <person name="Felis G.E."/>
            <person name="de Vos W.M."/>
            <person name="Barrangou R."/>
            <person name="Klaenhammer T.R."/>
            <person name="Caufield P.W."/>
            <person name="Cui Y."/>
            <person name="Zhang H."/>
            <person name="O'Toole P.W."/>
        </authorList>
    </citation>
    <scope>NUCLEOTIDE SEQUENCE [LARGE SCALE GENOMIC DNA]</scope>
    <source>
        <strain evidence="7 8">LMG 26013</strain>
    </source>
</reference>
<dbReference type="PANTHER" id="PTHR32196">
    <property type="entry name" value="ABC TRANSPORTER PERMEASE PROTEIN YPHD-RELATED-RELATED"/>
    <property type="match status" value="1"/>
</dbReference>
<evidence type="ECO:0000256" key="1">
    <source>
        <dbReference type="ARBA" id="ARBA00004651"/>
    </source>
</evidence>
<dbReference type="GO" id="GO:0022857">
    <property type="term" value="F:transmembrane transporter activity"/>
    <property type="evidence" value="ECO:0007669"/>
    <property type="project" value="InterPro"/>
</dbReference>
<keyword evidence="4 6" id="KW-1133">Transmembrane helix</keyword>
<evidence type="ECO:0000256" key="5">
    <source>
        <dbReference type="ARBA" id="ARBA00023136"/>
    </source>
</evidence>
<feature type="transmembrane region" description="Helical" evidence="6">
    <location>
        <begin position="9"/>
        <end position="26"/>
    </location>
</feature>
<evidence type="ECO:0000256" key="4">
    <source>
        <dbReference type="ARBA" id="ARBA00022989"/>
    </source>
</evidence>
<feature type="transmembrane region" description="Helical" evidence="6">
    <location>
        <begin position="84"/>
        <end position="107"/>
    </location>
</feature>
<evidence type="ECO:0000313" key="8">
    <source>
        <dbReference type="Proteomes" id="UP000051783"/>
    </source>
</evidence>
<dbReference type="Proteomes" id="UP000051783">
    <property type="component" value="Unassembled WGS sequence"/>
</dbReference>
<gene>
    <name evidence="7" type="ORF">IV64_GL001267</name>
</gene>
<keyword evidence="3 6" id="KW-0812">Transmembrane</keyword>
<feature type="transmembrane region" description="Helical" evidence="6">
    <location>
        <begin position="263"/>
        <end position="280"/>
    </location>
</feature>
<dbReference type="GO" id="GO:0005886">
    <property type="term" value="C:plasma membrane"/>
    <property type="evidence" value="ECO:0007669"/>
    <property type="project" value="UniProtKB-SubCell"/>
</dbReference>
<keyword evidence="8" id="KW-1185">Reference proteome</keyword>
<dbReference type="InterPro" id="IPR001851">
    <property type="entry name" value="ABC_transp_permease"/>
</dbReference>
<feature type="transmembrane region" description="Helical" evidence="6">
    <location>
        <begin position="54"/>
        <end position="72"/>
    </location>
</feature>